<name>A0A1H5V9Q8_9BACT</name>
<dbReference type="Proteomes" id="UP000236736">
    <property type="component" value="Unassembled WGS sequence"/>
</dbReference>
<protein>
    <submittedName>
        <fullName evidence="2">Putative addiction module component, TIGR02574 family</fullName>
    </submittedName>
</protein>
<dbReference type="STRING" id="1120964.GCA_001313265_01641"/>
<dbReference type="RefSeq" id="WP_235009871.1">
    <property type="nucleotide sequence ID" value="NZ_BBFN01000005.1"/>
</dbReference>
<organism evidence="2 3">
    <name type="scientific">Algoriphagus boritolerans DSM 17298 = JCM 18970</name>
    <dbReference type="NCBI Taxonomy" id="1120964"/>
    <lineage>
        <taxon>Bacteria</taxon>
        <taxon>Pseudomonadati</taxon>
        <taxon>Bacteroidota</taxon>
        <taxon>Cytophagia</taxon>
        <taxon>Cytophagales</taxon>
        <taxon>Cyclobacteriaceae</taxon>
        <taxon>Algoriphagus</taxon>
    </lineage>
</organism>
<gene>
    <name evidence="2" type="ORF">SAMN03080598_01609</name>
</gene>
<evidence type="ECO:0000313" key="2">
    <source>
        <dbReference type="EMBL" id="SEF84069.1"/>
    </source>
</evidence>
<evidence type="ECO:0000313" key="3">
    <source>
        <dbReference type="Proteomes" id="UP000236736"/>
    </source>
</evidence>
<sequence length="79" mass="9522">MDVAALKLDLIQWLAQIQDESLLKKIQFIRDSKEENLELSEEQLLELDQRLEKYERGEMNFSSWEKVKERVKNRAKNEI</sequence>
<dbReference type="EMBL" id="FNVR01000006">
    <property type="protein sequence ID" value="SEF84069.1"/>
    <property type="molecule type" value="Genomic_DNA"/>
</dbReference>
<evidence type="ECO:0000256" key="1">
    <source>
        <dbReference type="SAM" id="Coils"/>
    </source>
</evidence>
<dbReference type="InterPro" id="IPR013406">
    <property type="entry name" value="CHP02574_addiction_mod"/>
</dbReference>
<proteinExistence type="predicted"/>
<dbReference type="Pfam" id="PF09720">
    <property type="entry name" value="Unstab_antitox"/>
    <property type="match status" value="1"/>
</dbReference>
<keyword evidence="1" id="KW-0175">Coiled coil</keyword>
<accession>A0A1H5V9Q8</accession>
<feature type="coiled-coil region" evidence="1">
    <location>
        <begin position="30"/>
        <end position="57"/>
    </location>
</feature>
<reference evidence="3" key="1">
    <citation type="submission" date="2016-10" db="EMBL/GenBank/DDBJ databases">
        <authorList>
            <person name="Varghese N."/>
            <person name="Submissions S."/>
        </authorList>
    </citation>
    <scope>NUCLEOTIDE SEQUENCE [LARGE SCALE GENOMIC DNA]</scope>
    <source>
        <strain evidence="3">DSM 17298</strain>
    </source>
</reference>
<dbReference type="AlphaFoldDB" id="A0A1H5V9Q8"/>
<keyword evidence="3" id="KW-1185">Reference proteome</keyword>